<dbReference type="Gene3D" id="3.30.160.20">
    <property type="match status" value="1"/>
</dbReference>
<dbReference type="SUPFAM" id="SSF54768">
    <property type="entry name" value="dsRNA-binding domain-like"/>
    <property type="match status" value="1"/>
</dbReference>
<evidence type="ECO:0000313" key="2">
    <source>
        <dbReference type="Proteomes" id="UP000124656"/>
    </source>
</evidence>
<dbReference type="EMBL" id="KJ473821">
    <property type="protein sequence ID" value="AHY61339.1"/>
    <property type="molecule type" value="Genomic_RNA"/>
</dbReference>
<organism evidence="1 2">
    <name type="scientific">BtVs-BetaCoV/SC2013</name>
    <dbReference type="NCBI Taxonomy" id="1495253"/>
    <lineage>
        <taxon>Viruses</taxon>
        <taxon>Riboviria</taxon>
        <taxon>Orthornavirae</taxon>
        <taxon>Pisuviricota</taxon>
        <taxon>Pisoniviricetes</taxon>
        <taxon>Nidovirales</taxon>
        <taxon>Cornidovirineae</taxon>
        <taxon>Coronaviridae</taxon>
        <taxon>Orthocoronavirinae</taxon>
        <taxon>Betacoronavirus</taxon>
        <taxon>Merbecovirus</taxon>
        <taxon>Betacoronavirus cameli</taxon>
        <taxon>Middle East respiratory syndrome-related coronavirus</taxon>
    </lineage>
</organism>
<accession>A0A023YAI9</accession>
<dbReference type="Proteomes" id="UP000124656">
    <property type="component" value="Segment"/>
</dbReference>
<dbReference type="SMR" id="A0A023YAI9"/>
<reference evidence="1 2" key="1">
    <citation type="journal article" date="2014" name="Emerg. Infect. Dis.">
        <title>MERS-related betacoronavirus in Vespertilio superans bats, China.</title>
        <authorList>
            <person name="Yang L."/>
            <person name="Wu Z."/>
            <person name="Ren X."/>
            <person name="Yang F."/>
            <person name="Zhang J."/>
            <person name="He G."/>
            <person name="Dong J."/>
            <person name="Sun L."/>
            <person name="Zhu Y."/>
            <person name="Zhang S."/>
            <person name="Jin Q."/>
        </authorList>
    </citation>
    <scope>NUCLEOTIDE SEQUENCE [LARGE SCALE GENOMIC DNA]</scope>
</reference>
<proteinExistence type="predicted"/>
<sequence length="94" mass="10435">MDYVSLLNQVWQQYTNSAVITGTYVPPPAVAFTPVTGTSLHPVQWQCQLTFDGFTGLAVNSTKALAKQDAAQQVAWQLHRHGKLSGFSLRWRCV</sequence>
<evidence type="ECO:0000313" key="1">
    <source>
        <dbReference type="EMBL" id="AHY61339.1"/>
    </source>
</evidence>
<protein>
    <submittedName>
        <fullName evidence="1">ORF4a</fullName>
    </submittedName>
</protein>
<name>A0A023YAI9_MERS</name>
<dbReference type="CDD" id="cd00048">
    <property type="entry name" value="DSRM_SF"/>
    <property type="match status" value="1"/>
</dbReference>